<dbReference type="EMBL" id="JAPDRL010000009">
    <property type="protein sequence ID" value="KAJ9667968.1"/>
    <property type="molecule type" value="Genomic_DNA"/>
</dbReference>
<keyword evidence="2" id="KW-1185">Reference proteome</keyword>
<accession>A0ABQ9P1R2</accession>
<proteinExistence type="predicted"/>
<reference evidence="1" key="1">
    <citation type="submission" date="2022-10" db="EMBL/GenBank/DDBJ databases">
        <title>Culturing micro-colonial fungi from biological soil crusts in the Mojave desert and describing Neophaeococcomyces mojavensis, and introducing the new genera and species Taxawa tesnikishii.</title>
        <authorList>
            <person name="Kurbessoian T."/>
            <person name="Stajich J.E."/>
        </authorList>
    </citation>
    <scope>NUCLEOTIDE SEQUENCE</scope>
    <source>
        <strain evidence="1">TK_1</strain>
    </source>
</reference>
<name>A0ABQ9P1R2_9PEZI</name>
<dbReference type="Proteomes" id="UP001172684">
    <property type="component" value="Unassembled WGS sequence"/>
</dbReference>
<evidence type="ECO:0000313" key="1">
    <source>
        <dbReference type="EMBL" id="KAJ9667968.1"/>
    </source>
</evidence>
<comment type="caution">
    <text evidence="1">The sequence shown here is derived from an EMBL/GenBank/DDBJ whole genome shotgun (WGS) entry which is preliminary data.</text>
</comment>
<evidence type="ECO:0000313" key="2">
    <source>
        <dbReference type="Proteomes" id="UP001172684"/>
    </source>
</evidence>
<evidence type="ECO:0008006" key="3">
    <source>
        <dbReference type="Google" id="ProtNLM"/>
    </source>
</evidence>
<gene>
    <name evidence="1" type="ORF">H2201_001773</name>
</gene>
<protein>
    <recommendedName>
        <fullName evidence="3">DUF547 domain-containing protein</fullName>
    </recommendedName>
</protein>
<dbReference type="InterPro" id="IPR021848">
    <property type="entry name" value="HODM_asu-like"/>
</dbReference>
<dbReference type="Pfam" id="PF11927">
    <property type="entry name" value="HODM_asu-like"/>
    <property type="match status" value="1"/>
</dbReference>
<organism evidence="1 2">
    <name type="scientific">Coniosporium apollinis</name>
    <dbReference type="NCBI Taxonomy" id="61459"/>
    <lineage>
        <taxon>Eukaryota</taxon>
        <taxon>Fungi</taxon>
        <taxon>Dikarya</taxon>
        <taxon>Ascomycota</taxon>
        <taxon>Pezizomycotina</taxon>
        <taxon>Dothideomycetes</taxon>
        <taxon>Dothideomycetes incertae sedis</taxon>
        <taxon>Coniosporium</taxon>
    </lineage>
</organism>
<sequence>MALENITLSDLIEMDRTYVERIQLRRRILRDHERDTVAANPIIKPAVNELYTWMMGTYLPRRFSRIYKLTRAAGSLYPVLFNTATNETLSITPPANPVEGLKILGGNIDSEFLLLLPTAEEGKYRLEGFVTCFPSGFNTRLKLGLNLAGIHGPVPGYGAKLEKSMDRFFAALPVGKIVKRANWSITTNRDLFALSGNHGYESEADGVSEREDEEVDVEQCVVRCERQTLHRLPESKALVFAFKTYQYPLSQIKEEGSAEDLCAAIDGLAKGSVPKMSFYKRQVVWGEPVKAYLRG</sequence>